<dbReference type="STRING" id="1670800.BSQ44_16675"/>
<dbReference type="PANTHER" id="PTHR48207:SF3">
    <property type="entry name" value="SUCCINATE--HYDROXYMETHYLGLUTARATE COA-TRANSFERASE"/>
    <property type="match status" value="1"/>
</dbReference>
<proteinExistence type="predicted"/>
<dbReference type="Pfam" id="PF02515">
    <property type="entry name" value="CoA_transf_3"/>
    <property type="match status" value="1"/>
</dbReference>
<evidence type="ECO:0000256" key="1">
    <source>
        <dbReference type="ARBA" id="ARBA00022679"/>
    </source>
</evidence>
<dbReference type="Proteomes" id="UP000182840">
    <property type="component" value="Chromosome"/>
</dbReference>
<dbReference type="InterPro" id="IPR050483">
    <property type="entry name" value="CoA-transferase_III_domain"/>
</dbReference>
<dbReference type="AlphaFoldDB" id="A0A1L3STR5"/>
<name>A0A1L3STR5_9HYPH</name>
<keyword evidence="1 2" id="KW-0808">Transferase</keyword>
<dbReference type="Gene3D" id="3.40.50.10540">
    <property type="entry name" value="Crotonobetainyl-coa:carnitine coa-transferase, domain 1"/>
    <property type="match status" value="1"/>
</dbReference>
<dbReference type="InterPro" id="IPR003673">
    <property type="entry name" value="CoA-Trfase_fam_III"/>
</dbReference>
<reference evidence="3" key="1">
    <citation type="submission" date="2016-11" db="EMBL/GenBank/DDBJ databases">
        <title>Mesorhizobium oceanicum sp. nov., isolated from deep seawater in South China Sea.</title>
        <authorList>
            <person name="Fu G.-Y."/>
        </authorList>
    </citation>
    <scope>NUCLEOTIDE SEQUENCE [LARGE SCALE GENOMIC DNA]</scope>
    <source>
        <strain evidence="3">B7</strain>
    </source>
</reference>
<accession>A0A1L3STR5</accession>
<dbReference type="EMBL" id="CP018171">
    <property type="protein sequence ID" value="APH72817.1"/>
    <property type="molecule type" value="Genomic_DNA"/>
</dbReference>
<dbReference type="RefSeq" id="WP_072606177.1">
    <property type="nucleotide sequence ID" value="NZ_CP018171.1"/>
</dbReference>
<dbReference type="InterPro" id="IPR023606">
    <property type="entry name" value="CoA-Trfase_III_dom_1_sf"/>
</dbReference>
<keyword evidence="3" id="KW-1185">Reference proteome</keyword>
<dbReference type="GO" id="GO:0008410">
    <property type="term" value="F:CoA-transferase activity"/>
    <property type="evidence" value="ECO:0007669"/>
    <property type="project" value="TreeGrafter"/>
</dbReference>
<protein>
    <submittedName>
        <fullName evidence="2">CoA transferase</fullName>
    </submittedName>
</protein>
<evidence type="ECO:0000313" key="3">
    <source>
        <dbReference type="Proteomes" id="UP000182840"/>
    </source>
</evidence>
<organism evidence="2 3">
    <name type="scientific">Aquibium oceanicum</name>
    <dbReference type="NCBI Taxonomy" id="1670800"/>
    <lineage>
        <taxon>Bacteria</taxon>
        <taxon>Pseudomonadati</taxon>
        <taxon>Pseudomonadota</taxon>
        <taxon>Alphaproteobacteria</taxon>
        <taxon>Hyphomicrobiales</taxon>
        <taxon>Phyllobacteriaceae</taxon>
        <taxon>Aquibium</taxon>
    </lineage>
</organism>
<dbReference type="OrthoDB" id="9806585at2"/>
<sequence length="391" mass="42147">MSAPPLSGIRVIELARILAGPWAGQLLADLGADVIKVENPDGGDDTRRWGPPFVTGHDGENLSAAYYHSTNRGKRSIGLDFSKPEGAETLKKLIATADVLIENFKLGGLRKYGLDYDSLKAINPRLVYCSITGFGQTGPYAPRAGYDFIIQGMSGMMSITGAAGGEPQKAGVAISDIFTGLYSVIAIQAALRHAERTGEGQFIDMALFDTQISVLGNQNLNYLVSGVAPVQMGNAHMNIAPYEVLPVKDGHIILAAGNDGQFQRFCKVVGREDLSADPDFATNPARVANRARLRQHLEAILAEWEREPLLARLEAASVPASPINTIAQMFSDPQTIARGMRMDLDDDHGNSLPSVRAPMLMSATPLAYDRPSPRLGEHTSEILAELEKKNP</sequence>
<dbReference type="PANTHER" id="PTHR48207">
    <property type="entry name" value="SUCCINATE--HYDROXYMETHYLGLUTARATE COA-TRANSFERASE"/>
    <property type="match status" value="1"/>
</dbReference>
<dbReference type="SUPFAM" id="SSF89796">
    <property type="entry name" value="CoA-transferase family III (CaiB/BaiF)"/>
    <property type="match status" value="1"/>
</dbReference>
<evidence type="ECO:0000313" key="2">
    <source>
        <dbReference type="EMBL" id="APH72817.1"/>
    </source>
</evidence>
<gene>
    <name evidence="2" type="ORF">BSQ44_16675</name>
</gene>
<dbReference type="KEGG" id="meso:BSQ44_16675"/>
<dbReference type="Gene3D" id="3.30.1540.10">
    <property type="entry name" value="formyl-coa transferase, domain 3"/>
    <property type="match status" value="1"/>
</dbReference>
<dbReference type="InterPro" id="IPR044855">
    <property type="entry name" value="CoA-Trfase_III_dom3_sf"/>
</dbReference>